<evidence type="ECO:0000256" key="1">
    <source>
        <dbReference type="ARBA" id="ARBA00004141"/>
    </source>
</evidence>
<dbReference type="AlphaFoldDB" id="A0A1I0RMX9"/>
<feature type="compositionally biased region" description="Basic and acidic residues" evidence="5">
    <location>
        <begin position="1"/>
        <end position="17"/>
    </location>
</feature>
<keyword evidence="3 6" id="KW-1133">Transmembrane helix</keyword>
<sequence>MNRDRKDNKRGMKDNKKSKSNRKMTGFQALLKLNIKRRATDGFAVGYNIVFPFLIILLLGVLCRNQFRGEITSYQYYTLVSIPFCTAMAIVTAAYAGKDDAYAKTAQRVMVAPISVETIVLCKIISCTLVLTFCSMFVLIIAGVLWRLKIFSSITELLFLYTALSFMISAVGTYIGLGMKNFLAIKNVMTVPIGIFAIVAGTFFPIGTVSARMQFLMNLSPLTWINRSVFLALYDSDSYLLWLVTGVLITVGAVLTKISIMTFNKEEYINGDLPGYEK</sequence>
<dbReference type="PANTHER" id="PTHR43229:SF6">
    <property type="entry name" value="ABC-TYPE MULTIDRUG TRANSPORT SYSTEM, PERMEASE COMPONENT"/>
    <property type="match status" value="1"/>
</dbReference>
<dbReference type="OrthoDB" id="1747748at2"/>
<evidence type="ECO:0000256" key="3">
    <source>
        <dbReference type="ARBA" id="ARBA00022989"/>
    </source>
</evidence>
<dbReference type="EMBL" id="FOJI01000019">
    <property type="protein sequence ID" value="SEW42532.1"/>
    <property type="molecule type" value="Genomic_DNA"/>
</dbReference>
<dbReference type="RefSeq" id="WP_092457106.1">
    <property type="nucleotide sequence ID" value="NZ_FOJI01000019.1"/>
</dbReference>
<keyword evidence="9" id="KW-1185">Reference proteome</keyword>
<reference evidence="8 9" key="1">
    <citation type="submission" date="2016-10" db="EMBL/GenBank/DDBJ databases">
        <authorList>
            <person name="de Groot N.N."/>
        </authorList>
    </citation>
    <scope>NUCLEOTIDE SEQUENCE [LARGE SCALE GENOMIC DNA]</scope>
    <source>
        <strain evidence="8 9">DSM 9179</strain>
    </source>
</reference>
<accession>A0A1I0RMX9</accession>
<gene>
    <name evidence="8" type="ORF">SAMN05421659_11938</name>
</gene>
<evidence type="ECO:0000256" key="2">
    <source>
        <dbReference type="ARBA" id="ARBA00022692"/>
    </source>
</evidence>
<dbReference type="PANTHER" id="PTHR43229">
    <property type="entry name" value="NODULATION PROTEIN J"/>
    <property type="match status" value="1"/>
</dbReference>
<comment type="subcellular location">
    <subcellularLocation>
        <location evidence="1">Membrane</location>
        <topology evidence="1">Multi-pass membrane protein</topology>
    </subcellularLocation>
</comment>
<evidence type="ECO:0000313" key="8">
    <source>
        <dbReference type="EMBL" id="SEW42532.1"/>
    </source>
</evidence>
<feature type="transmembrane region" description="Helical" evidence="6">
    <location>
        <begin position="118"/>
        <end position="146"/>
    </location>
</feature>
<dbReference type="InterPro" id="IPR051784">
    <property type="entry name" value="Nod_factor_ABC_transporter"/>
</dbReference>
<evidence type="ECO:0000259" key="7">
    <source>
        <dbReference type="Pfam" id="PF01061"/>
    </source>
</evidence>
<name>A0A1I0RMX9_9FIRM</name>
<organism evidence="8 9">
    <name type="scientific">[Clostridium] fimetarium</name>
    <dbReference type="NCBI Taxonomy" id="99656"/>
    <lineage>
        <taxon>Bacteria</taxon>
        <taxon>Bacillati</taxon>
        <taxon>Bacillota</taxon>
        <taxon>Clostridia</taxon>
        <taxon>Lachnospirales</taxon>
        <taxon>Lachnospiraceae</taxon>
    </lineage>
</organism>
<feature type="transmembrane region" description="Helical" evidence="6">
    <location>
        <begin position="158"/>
        <end position="177"/>
    </location>
</feature>
<keyword evidence="4 6" id="KW-0472">Membrane</keyword>
<evidence type="ECO:0000256" key="5">
    <source>
        <dbReference type="SAM" id="MobiDB-lite"/>
    </source>
</evidence>
<feature type="transmembrane region" description="Helical" evidence="6">
    <location>
        <begin position="74"/>
        <end position="97"/>
    </location>
</feature>
<dbReference type="InterPro" id="IPR013525">
    <property type="entry name" value="ABC2_TM"/>
</dbReference>
<feature type="domain" description="ABC-2 type transporter transmembrane" evidence="7">
    <location>
        <begin position="27"/>
        <end position="229"/>
    </location>
</feature>
<keyword evidence="2 6" id="KW-0812">Transmembrane</keyword>
<feature type="transmembrane region" description="Helical" evidence="6">
    <location>
        <begin position="189"/>
        <end position="211"/>
    </location>
</feature>
<evidence type="ECO:0000313" key="9">
    <source>
        <dbReference type="Proteomes" id="UP000199701"/>
    </source>
</evidence>
<dbReference type="Proteomes" id="UP000199701">
    <property type="component" value="Unassembled WGS sequence"/>
</dbReference>
<feature type="transmembrane region" description="Helical" evidence="6">
    <location>
        <begin position="239"/>
        <end position="260"/>
    </location>
</feature>
<dbReference type="STRING" id="99656.SAMN05421659_11938"/>
<dbReference type="GO" id="GO:0016020">
    <property type="term" value="C:membrane"/>
    <property type="evidence" value="ECO:0007669"/>
    <property type="project" value="UniProtKB-SubCell"/>
</dbReference>
<evidence type="ECO:0000256" key="4">
    <source>
        <dbReference type="ARBA" id="ARBA00023136"/>
    </source>
</evidence>
<evidence type="ECO:0000256" key="6">
    <source>
        <dbReference type="SAM" id="Phobius"/>
    </source>
</evidence>
<feature type="transmembrane region" description="Helical" evidence="6">
    <location>
        <begin position="42"/>
        <end position="62"/>
    </location>
</feature>
<protein>
    <submittedName>
        <fullName evidence="8">ABC-type multidrug transport system, permease component</fullName>
    </submittedName>
</protein>
<dbReference type="Pfam" id="PF01061">
    <property type="entry name" value="ABC2_membrane"/>
    <property type="match status" value="1"/>
</dbReference>
<proteinExistence type="predicted"/>
<feature type="region of interest" description="Disordered" evidence="5">
    <location>
        <begin position="1"/>
        <end position="21"/>
    </location>
</feature>
<dbReference type="GO" id="GO:0140359">
    <property type="term" value="F:ABC-type transporter activity"/>
    <property type="evidence" value="ECO:0007669"/>
    <property type="project" value="InterPro"/>
</dbReference>